<dbReference type="Pfam" id="PF04235">
    <property type="entry name" value="DUF418"/>
    <property type="match status" value="1"/>
</dbReference>
<sequence>MKRIQSLDVLRGLALCGIIFANIAPILGLQFPDDGSIPPVYTAVELFVTGRFFPIFSFLFGISFALMWRGARSRSASPRIVLLRRVLLLGVVGALHQLLQPGEALLPYAIAALVFLLPATFLPKKWALPVLVPLGGAAVVFAAVSGGGLALVPGLFLLGYAAGLADMPGTLERSRTIVPAGLAIGLPVSVLGTWMQHQNTAIAGGSTLAAAVAAFAGLVVAATLSLLVVWAVQRSILPGVQRAIAALGRTSLTNYVGATLIITALKLLSGPLGFAPTQPRVWPLAMVAATLILVVQAGVSLWWLRTWRQGPLEAALRAFSWWEIVPLRRSRGADAAEATPSTLAPAP</sequence>
<feature type="transmembrane region" description="Helical" evidence="1">
    <location>
        <begin position="80"/>
        <end position="99"/>
    </location>
</feature>
<evidence type="ECO:0000313" key="4">
    <source>
        <dbReference type="Proteomes" id="UP000776650"/>
    </source>
</evidence>
<dbReference type="EMBL" id="DYXM01000174">
    <property type="protein sequence ID" value="HJE91156.1"/>
    <property type="molecule type" value="Genomic_DNA"/>
</dbReference>
<accession>A0A921F3U2</accession>
<keyword evidence="1" id="KW-0812">Transmembrane</keyword>
<name>A0A921F3U2_9ACTN</name>
<evidence type="ECO:0000259" key="2">
    <source>
        <dbReference type="Pfam" id="PF04235"/>
    </source>
</evidence>
<dbReference type="AlphaFoldDB" id="A0A921F3U2"/>
<feature type="transmembrane region" description="Helical" evidence="1">
    <location>
        <begin position="130"/>
        <end position="156"/>
    </location>
</feature>
<feature type="transmembrane region" description="Helical" evidence="1">
    <location>
        <begin position="252"/>
        <end position="269"/>
    </location>
</feature>
<feature type="domain" description="DUF418" evidence="2">
    <location>
        <begin position="173"/>
        <end position="322"/>
    </location>
</feature>
<feature type="transmembrane region" description="Helical" evidence="1">
    <location>
        <begin position="281"/>
        <end position="304"/>
    </location>
</feature>
<feature type="transmembrane region" description="Helical" evidence="1">
    <location>
        <begin position="12"/>
        <end position="31"/>
    </location>
</feature>
<dbReference type="InterPro" id="IPR052529">
    <property type="entry name" value="Bact_Transport_Assoc"/>
</dbReference>
<feature type="transmembrane region" description="Helical" evidence="1">
    <location>
        <begin position="207"/>
        <end position="232"/>
    </location>
</feature>
<organism evidence="3 4">
    <name type="scientific">Dietzia timorensis</name>
    <dbReference type="NCBI Taxonomy" id="499555"/>
    <lineage>
        <taxon>Bacteria</taxon>
        <taxon>Bacillati</taxon>
        <taxon>Actinomycetota</taxon>
        <taxon>Actinomycetes</taxon>
        <taxon>Mycobacteriales</taxon>
        <taxon>Dietziaceae</taxon>
        <taxon>Dietzia</taxon>
    </lineage>
</organism>
<evidence type="ECO:0000256" key="1">
    <source>
        <dbReference type="SAM" id="Phobius"/>
    </source>
</evidence>
<comment type="caution">
    <text evidence="3">The sequence shown here is derived from an EMBL/GenBank/DDBJ whole genome shotgun (WGS) entry which is preliminary data.</text>
</comment>
<gene>
    <name evidence="3" type="ORF">K8V11_09130</name>
</gene>
<dbReference type="PANTHER" id="PTHR30590:SF3">
    <property type="entry name" value="HYPOTHETICAL MEMBRANE SPANNING PROTEIN"/>
    <property type="match status" value="1"/>
</dbReference>
<evidence type="ECO:0000313" key="3">
    <source>
        <dbReference type="EMBL" id="HJE91156.1"/>
    </source>
</evidence>
<proteinExistence type="predicted"/>
<dbReference type="RefSeq" id="WP_303913016.1">
    <property type="nucleotide sequence ID" value="NZ_DYXM01000174.1"/>
</dbReference>
<feature type="transmembrane region" description="Helical" evidence="1">
    <location>
        <begin position="51"/>
        <end position="68"/>
    </location>
</feature>
<dbReference type="InterPro" id="IPR007349">
    <property type="entry name" value="DUF418"/>
</dbReference>
<feature type="transmembrane region" description="Helical" evidence="1">
    <location>
        <begin position="105"/>
        <end position="123"/>
    </location>
</feature>
<dbReference type="PANTHER" id="PTHR30590">
    <property type="entry name" value="INNER MEMBRANE PROTEIN"/>
    <property type="match status" value="1"/>
</dbReference>
<reference evidence="3" key="2">
    <citation type="submission" date="2021-09" db="EMBL/GenBank/DDBJ databases">
        <authorList>
            <person name="Gilroy R."/>
        </authorList>
    </citation>
    <scope>NUCLEOTIDE SEQUENCE</scope>
    <source>
        <strain evidence="3">ChiGjej1B1-18357</strain>
    </source>
</reference>
<dbReference type="Proteomes" id="UP000776650">
    <property type="component" value="Unassembled WGS sequence"/>
</dbReference>
<reference evidence="3" key="1">
    <citation type="journal article" date="2021" name="PeerJ">
        <title>Extensive microbial diversity within the chicken gut microbiome revealed by metagenomics and culture.</title>
        <authorList>
            <person name="Gilroy R."/>
            <person name="Ravi A."/>
            <person name="Getino M."/>
            <person name="Pursley I."/>
            <person name="Horton D.L."/>
            <person name="Alikhan N.F."/>
            <person name="Baker D."/>
            <person name="Gharbi K."/>
            <person name="Hall N."/>
            <person name="Watson M."/>
            <person name="Adriaenssens E.M."/>
            <person name="Foster-Nyarko E."/>
            <person name="Jarju S."/>
            <person name="Secka A."/>
            <person name="Antonio M."/>
            <person name="Oren A."/>
            <person name="Chaudhuri R.R."/>
            <person name="La Ragione R."/>
            <person name="Hildebrand F."/>
            <person name="Pallen M.J."/>
        </authorList>
    </citation>
    <scope>NUCLEOTIDE SEQUENCE</scope>
    <source>
        <strain evidence="3">ChiGjej1B1-18357</strain>
    </source>
</reference>
<protein>
    <submittedName>
        <fullName evidence="3">DUF418 domain-containing protein</fullName>
    </submittedName>
</protein>
<keyword evidence="1" id="KW-0472">Membrane</keyword>
<keyword evidence="1" id="KW-1133">Transmembrane helix</keyword>